<keyword evidence="4" id="KW-0804">Transcription</keyword>
<accession>A0A7Y8CC23</accession>
<feature type="domain" description="HTH lysR-type" evidence="5">
    <location>
        <begin position="1"/>
        <end position="63"/>
    </location>
</feature>
<keyword evidence="2" id="KW-0805">Transcription regulation</keyword>
<dbReference type="PROSITE" id="PS50931">
    <property type="entry name" value="HTH_LYSR"/>
    <property type="match status" value="1"/>
</dbReference>
<organism evidence="6 7">
    <name type="scientific">Pseudomonas gingeri</name>
    <dbReference type="NCBI Taxonomy" id="117681"/>
    <lineage>
        <taxon>Bacteria</taxon>
        <taxon>Pseudomonadati</taxon>
        <taxon>Pseudomonadota</taxon>
        <taxon>Gammaproteobacteria</taxon>
        <taxon>Pseudomonadales</taxon>
        <taxon>Pseudomonadaceae</taxon>
        <taxon>Pseudomonas</taxon>
    </lineage>
</organism>
<dbReference type="InterPro" id="IPR005119">
    <property type="entry name" value="LysR_subst-bd"/>
</dbReference>
<dbReference type="InterPro" id="IPR036388">
    <property type="entry name" value="WH-like_DNA-bd_sf"/>
</dbReference>
<evidence type="ECO:0000256" key="2">
    <source>
        <dbReference type="ARBA" id="ARBA00023015"/>
    </source>
</evidence>
<keyword evidence="3" id="KW-0238">DNA-binding</keyword>
<dbReference type="PANTHER" id="PTHR30537:SF3">
    <property type="entry name" value="TRANSCRIPTIONAL REGULATORY PROTEIN"/>
    <property type="match status" value="1"/>
</dbReference>
<dbReference type="GO" id="GO:0043565">
    <property type="term" value="F:sequence-specific DNA binding"/>
    <property type="evidence" value="ECO:0007669"/>
    <property type="project" value="TreeGrafter"/>
</dbReference>
<dbReference type="PRINTS" id="PR00039">
    <property type="entry name" value="HTHLYSR"/>
</dbReference>
<proteinExistence type="inferred from homology"/>
<reference evidence="6 7" key="1">
    <citation type="submission" date="2020-04" db="EMBL/GenBank/DDBJ databases">
        <title>Molecular characterization of pseudomonads from Agaricus bisporus reveal novel blotch 2 pathogens in Western Europe.</title>
        <authorList>
            <person name="Taparia T."/>
            <person name="Krijger M."/>
            <person name="Haynes E."/>
            <person name="Elpinstone J.G."/>
            <person name="Noble R."/>
            <person name="Van Der Wolf J."/>
        </authorList>
    </citation>
    <scope>NUCLEOTIDE SEQUENCE [LARGE SCALE GENOMIC DNA]</scope>
    <source>
        <strain evidence="6 7">IPO3738</strain>
    </source>
</reference>
<dbReference type="GO" id="GO:0003700">
    <property type="term" value="F:DNA-binding transcription factor activity"/>
    <property type="evidence" value="ECO:0007669"/>
    <property type="project" value="InterPro"/>
</dbReference>
<evidence type="ECO:0000313" key="7">
    <source>
        <dbReference type="Proteomes" id="UP000517547"/>
    </source>
</evidence>
<dbReference type="SUPFAM" id="SSF46785">
    <property type="entry name" value="Winged helix' DNA-binding domain"/>
    <property type="match status" value="1"/>
</dbReference>
<protein>
    <submittedName>
        <fullName evidence="6">LysR family transcriptional regulator</fullName>
    </submittedName>
</protein>
<dbReference type="SUPFAM" id="SSF53850">
    <property type="entry name" value="Periplasmic binding protein-like II"/>
    <property type="match status" value="1"/>
</dbReference>
<dbReference type="InterPro" id="IPR000847">
    <property type="entry name" value="LysR_HTH_N"/>
</dbReference>
<evidence type="ECO:0000313" key="6">
    <source>
        <dbReference type="EMBL" id="NWC13855.1"/>
    </source>
</evidence>
<evidence type="ECO:0000256" key="3">
    <source>
        <dbReference type="ARBA" id="ARBA00023125"/>
    </source>
</evidence>
<dbReference type="Gene3D" id="3.40.190.290">
    <property type="match status" value="1"/>
</dbReference>
<evidence type="ECO:0000256" key="4">
    <source>
        <dbReference type="ARBA" id="ARBA00023163"/>
    </source>
</evidence>
<dbReference type="AlphaFoldDB" id="A0A7Y8CC23"/>
<comment type="similarity">
    <text evidence="1">Belongs to the LysR transcriptional regulatory family.</text>
</comment>
<gene>
    <name evidence="6" type="ORF">HX845_09395</name>
</gene>
<sequence length="315" mass="34261">MNTPQLQWETQRAFLAVLRTGSLSGAARLLGIAQATARRRIEALEQSVGVSLFIRSPAGLLPTDMAKDLIGHVEAMAMAANAFNRAASADADVTGGTVRLTSSKLLGVEVLPPMLRTLRQAHPQLAVELSVSNRLQALSRQEADVAVRIRRPTEAAVVTRKVGDLRVGLYATAELLAEQGTPQSIAQLDHYPLIGPDRNLVELQFLRERGFDCMPARTLIRTDDHLAQLAALRAGLGIGVCSSQLARRHGLVRVLPAQVDFLVDVWIAMHQDMRRVQRIARVFDELGASLTQFLNTQDAPDIGQKTNEPSPAPPT</sequence>
<dbReference type="InterPro" id="IPR058163">
    <property type="entry name" value="LysR-type_TF_proteobact-type"/>
</dbReference>
<dbReference type="EMBL" id="JACAQE010000002">
    <property type="protein sequence ID" value="NWC13855.1"/>
    <property type="molecule type" value="Genomic_DNA"/>
</dbReference>
<dbReference type="Proteomes" id="UP000517547">
    <property type="component" value="Unassembled WGS sequence"/>
</dbReference>
<dbReference type="Pfam" id="PF03466">
    <property type="entry name" value="LysR_substrate"/>
    <property type="match status" value="1"/>
</dbReference>
<dbReference type="PANTHER" id="PTHR30537">
    <property type="entry name" value="HTH-TYPE TRANSCRIPTIONAL REGULATOR"/>
    <property type="match status" value="1"/>
</dbReference>
<dbReference type="Pfam" id="PF00126">
    <property type="entry name" value="HTH_1"/>
    <property type="match status" value="1"/>
</dbReference>
<dbReference type="InterPro" id="IPR036390">
    <property type="entry name" value="WH_DNA-bd_sf"/>
</dbReference>
<comment type="caution">
    <text evidence="6">The sequence shown here is derived from an EMBL/GenBank/DDBJ whole genome shotgun (WGS) entry which is preliminary data.</text>
</comment>
<dbReference type="Gene3D" id="1.10.10.10">
    <property type="entry name" value="Winged helix-like DNA-binding domain superfamily/Winged helix DNA-binding domain"/>
    <property type="match status" value="1"/>
</dbReference>
<name>A0A7Y8CC23_9PSED</name>
<dbReference type="RefSeq" id="WP_017127445.1">
    <property type="nucleotide sequence ID" value="NZ_JACAQE010000002.1"/>
</dbReference>
<evidence type="ECO:0000259" key="5">
    <source>
        <dbReference type="PROSITE" id="PS50931"/>
    </source>
</evidence>
<dbReference type="GO" id="GO:0006351">
    <property type="term" value="P:DNA-templated transcription"/>
    <property type="evidence" value="ECO:0007669"/>
    <property type="project" value="TreeGrafter"/>
</dbReference>
<evidence type="ECO:0000256" key="1">
    <source>
        <dbReference type="ARBA" id="ARBA00009437"/>
    </source>
</evidence>